<dbReference type="EMBL" id="FOIB01000002">
    <property type="protein sequence ID" value="SET41494.1"/>
    <property type="molecule type" value="Genomic_DNA"/>
</dbReference>
<dbReference type="EMBL" id="BJXR01000043">
    <property type="protein sequence ID" value="GEN11078.1"/>
    <property type="molecule type" value="Genomic_DNA"/>
</dbReference>
<dbReference type="Proteomes" id="UP000321514">
    <property type="component" value="Unassembled WGS sequence"/>
</dbReference>
<evidence type="ECO:0000313" key="5">
    <source>
        <dbReference type="Proteomes" id="UP000321514"/>
    </source>
</evidence>
<evidence type="ECO:0000313" key="2">
    <source>
        <dbReference type="EMBL" id="GEN11078.1"/>
    </source>
</evidence>
<dbReference type="STRING" id="1334629.MFUL124B02_32265"/>
<reference evidence="2 5" key="2">
    <citation type="submission" date="2019-07" db="EMBL/GenBank/DDBJ databases">
        <title>Whole genome shotgun sequence of Myxococcus fulvus NBRC 100333.</title>
        <authorList>
            <person name="Hosoyama A."/>
            <person name="Uohara A."/>
            <person name="Ohji S."/>
            <person name="Ichikawa N."/>
        </authorList>
    </citation>
    <scope>NUCLEOTIDE SEQUENCE [LARGE SCALE GENOMIC DNA]</scope>
    <source>
        <strain evidence="2 5">NBRC 100333</strain>
    </source>
</reference>
<reference evidence="3 4" key="1">
    <citation type="submission" date="2016-10" db="EMBL/GenBank/DDBJ databases">
        <authorList>
            <person name="Varghese N."/>
            <person name="Submissions S."/>
        </authorList>
    </citation>
    <scope>NUCLEOTIDE SEQUENCE [LARGE SCALE GENOMIC DNA]</scope>
    <source>
        <strain evidence="3 4">DSM 16525</strain>
    </source>
</reference>
<keyword evidence="4" id="KW-1185">Reference proteome</keyword>
<dbReference type="Proteomes" id="UP000183760">
    <property type="component" value="Unassembled WGS sequence"/>
</dbReference>
<accession>A0A511TD54</accession>
<feature type="compositionally biased region" description="Basic and acidic residues" evidence="1">
    <location>
        <begin position="109"/>
        <end position="122"/>
    </location>
</feature>
<gene>
    <name evidence="2" type="ORF">MFU01_61150</name>
    <name evidence="3" type="ORF">SAMN05443572_102195</name>
</gene>
<comment type="caution">
    <text evidence="2">The sequence shown here is derived from an EMBL/GenBank/DDBJ whole genome shotgun (WGS) entry which is preliminary data.</text>
</comment>
<name>A0A511TD54_MYXFU</name>
<feature type="region of interest" description="Disordered" evidence="1">
    <location>
        <begin position="99"/>
        <end position="132"/>
    </location>
</feature>
<proteinExistence type="predicted"/>
<dbReference type="AlphaFoldDB" id="A0A511TD54"/>
<dbReference type="RefSeq" id="WP_245772188.1">
    <property type="nucleotide sequence ID" value="NZ_BJXR01000043.1"/>
</dbReference>
<evidence type="ECO:0000256" key="1">
    <source>
        <dbReference type="SAM" id="MobiDB-lite"/>
    </source>
</evidence>
<evidence type="ECO:0000313" key="4">
    <source>
        <dbReference type="Proteomes" id="UP000183760"/>
    </source>
</evidence>
<sequence>MARCRPSSSRPTLPTFTFLEHSARGMLRQEVLDFILDHGLRVRAAGATHVTVLERDLSRALRDSSLARQARGWIVLVSDDERLLTCYRRADASSFLRRKSKHRLNGGRPHRDTGWRNAEGRRGVGRASHAGS</sequence>
<evidence type="ECO:0000313" key="3">
    <source>
        <dbReference type="EMBL" id="SET41494.1"/>
    </source>
</evidence>
<organism evidence="2 5">
    <name type="scientific">Myxococcus fulvus</name>
    <dbReference type="NCBI Taxonomy" id="33"/>
    <lineage>
        <taxon>Bacteria</taxon>
        <taxon>Pseudomonadati</taxon>
        <taxon>Myxococcota</taxon>
        <taxon>Myxococcia</taxon>
        <taxon>Myxococcales</taxon>
        <taxon>Cystobacterineae</taxon>
        <taxon>Myxococcaceae</taxon>
        <taxon>Myxococcus</taxon>
    </lineage>
</organism>
<evidence type="ECO:0008006" key="6">
    <source>
        <dbReference type="Google" id="ProtNLM"/>
    </source>
</evidence>
<protein>
    <recommendedName>
        <fullName evidence="6">DUF4258 domain-containing protein</fullName>
    </recommendedName>
</protein>